<evidence type="ECO:0000256" key="3">
    <source>
        <dbReference type="ARBA" id="ARBA00022679"/>
    </source>
</evidence>
<dbReference type="InterPro" id="IPR036890">
    <property type="entry name" value="HATPase_C_sf"/>
</dbReference>
<dbReference type="InterPro" id="IPR011990">
    <property type="entry name" value="TPR-like_helical_dom_sf"/>
</dbReference>
<dbReference type="InterPro" id="IPR050736">
    <property type="entry name" value="Sensor_HK_Regulatory"/>
</dbReference>
<dbReference type="PANTHER" id="PTHR43711">
    <property type="entry name" value="TWO-COMPONENT HISTIDINE KINASE"/>
    <property type="match status" value="1"/>
</dbReference>
<dbReference type="Proteomes" id="UP000184287">
    <property type="component" value="Unassembled WGS sequence"/>
</dbReference>
<dbReference type="InterPro" id="IPR005467">
    <property type="entry name" value="His_kinase_dom"/>
</dbReference>
<keyword evidence="5" id="KW-0902">Two-component regulatory system</keyword>
<dbReference type="InterPro" id="IPR036097">
    <property type="entry name" value="HisK_dim/P_sf"/>
</dbReference>
<evidence type="ECO:0000256" key="1">
    <source>
        <dbReference type="ARBA" id="ARBA00000085"/>
    </source>
</evidence>
<proteinExistence type="predicted"/>
<evidence type="ECO:0000256" key="5">
    <source>
        <dbReference type="ARBA" id="ARBA00023012"/>
    </source>
</evidence>
<keyword evidence="6" id="KW-0472">Membrane</keyword>
<keyword evidence="4 8" id="KW-0418">Kinase</keyword>
<organism evidence="8 9">
    <name type="scientific">Pedobacter caeni</name>
    <dbReference type="NCBI Taxonomy" id="288992"/>
    <lineage>
        <taxon>Bacteria</taxon>
        <taxon>Pseudomonadati</taxon>
        <taxon>Bacteroidota</taxon>
        <taxon>Sphingobacteriia</taxon>
        <taxon>Sphingobacteriales</taxon>
        <taxon>Sphingobacteriaceae</taxon>
        <taxon>Pedobacter</taxon>
    </lineage>
</organism>
<dbReference type="GO" id="GO:0000155">
    <property type="term" value="F:phosphorelay sensor kinase activity"/>
    <property type="evidence" value="ECO:0007669"/>
    <property type="project" value="InterPro"/>
</dbReference>
<dbReference type="RefSeq" id="WP_073230726.1">
    <property type="nucleotide sequence ID" value="NZ_FQUQ01000002.1"/>
</dbReference>
<evidence type="ECO:0000256" key="4">
    <source>
        <dbReference type="ARBA" id="ARBA00022777"/>
    </source>
</evidence>
<dbReference type="AlphaFoldDB" id="A0A1M5ACX5"/>
<dbReference type="InterPro" id="IPR004358">
    <property type="entry name" value="Sig_transdc_His_kin-like_C"/>
</dbReference>
<evidence type="ECO:0000313" key="8">
    <source>
        <dbReference type="EMBL" id="SHF27742.1"/>
    </source>
</evidence>
<dbReference type="SUPFAM" id="SSF48452">
    <property type="entry name" value="TPR-like"/>
    <property type="match status" value="1"/>
</dbReference>
<dbReference type="Gene3D" id="1.25.40.10">
    <property type="entry name" value="Tetratricopeptide repeat domain"/>
    <property type="match status" value="1"/>
</dbReference>
<accession>A0A1M5ACX5</accession>
<feature type="domain" description="Histidine kinase" evidence="7">
    <location>
        <begin position="409"/>
        <end position="623"/>
    </location>
</feature>
<evidence type="ECO:0000256" key="6">
    <source>
        <dbReference type="SAM" id="Phobius"/>
    </source>
</evidence>
<protein>
    <recommendedName>
        <fullName evidence="2">histidine kinase</fullName>
        <ecNumber evidence="2">2.7.13.3</ecNumber>
    </recommendedName>
</protein>
<evidence type="ECO:0000313" key="9">
    <source>
        <dbReference type="Proteomes" id="UP000184287"/>
    </source>
</evidence>
<keyword evidence="3" id="KW-0808">Transferase</keyword>
<dbReference type="PROSITE" id="PS50109">
    <property type="entry name" value="HIS_KIN"/>
    <property type="match status" value="1"/>
</dbReference>
<sequence>MFKRVVLFLLFTAMFLLDAGRGFSQIAELSKLESNLPLIKDSIRYVNTLNRIAMLSHLRYRDSCLYYARKAKQISLRHNYSKGIADAKNCEAIYYVSLNNYLSAKYFNDALQLYKSIGDQENVCQVLMNIGVLISVSKNEDRGLDYMNEAFEKSKSLKNDSIRSIIIGNLLGIDTSMKQDRFDALFKEGKRIAEKYKDDRMILYYEASEGRRLYQEGEKGKGMEMLLKSLHSAERLGFETVKVWIYGPLSDMMLDEGKHEEAMDYLKKGIEESEKYGYAEFYLGFAEKLYQHYKDHNEPEKAYHYVSLLLAKQNSIAAAADKSGYNYLNYALRENENEELKDKASSRRKTIALLSCLFALSVALLFLVYRSLRNKREHGKTQQKLHEITLMQNAGLQQTNHFNTMLISVIAHDVRQPFSTIVMLSSVFNDDVDLLTEEEKLGIMKELAETSQKSLSFMDGLLEWIKSKKTGFEYQPEKLLIRDLIFEANTFFKIAQEKKQIKLVLDIPSATTVLAHKQMLLFILRNILNNATKFSPAEGVIHIDLAEDEEHMVIRIKDQGAGMSQEQIGQLFMAGSGDLEQNENNGAGLALSISYEMAMIMNAKISVTSELGNGAVFYISLKN</sequence>
<dbReference type="EMBL" id="FQUQ01000002">
    <property type="protein sequence ID" value="SHF27742.1"/>
    <property type="molecule type" value="Genomic_DNA"/>
</dbReference>
<dbReference type="InterPro" id="IPR003594">
    <property type="entry name" value="HATPase_dom"/>
</dbReference>
<dbReference type="PANTHER" id="PTHR43711:SF1">
    <property type="entry name" value="HISTIDINE KINASE 1"/>
    <property type="match status" value="1"/>
</dbReference>
<evidence type="ECO:0000259" key="7">
    <source>
        <dbReference type="PROSITE" id="PS50109"/>
    </source>
</evidence>
<reference evidence="9" key="1">
    <citation type="submission" date="2016-11" db="EMBL/GenBank/DDBJ databases">
        <authorList>
            <person name="Varghese N."/>
            <person name="Submissions S."/>
        </authorList>
    </citation>
    <scope>NUCLEOTIDE SEQUENCE [LARGE SCALE GENOMIC DNA]</scope>
    <source>
        <strain evidence="9">DSM 16990</strain>
    </source>
</reference>
<dbReference type="EC" id="2.7.13.3" evidence="2"/>
<dbReference type="OrthoDB" id="1301080at2"/>
<keyword evidence="6" id="KW-1133">Transmembrane helix</keyword>
<dbReference type="SUPFAM" id="SSF55874">
    <property type="entry name" value="ATPase domain of HSP90 chaperone/DNA topoisomerase II/histidine kinase"/>
    <property type="match status" value="1"/>
</dbReference>
<name>A0A1M5ACX5_9SPHI</name>
<dbReference type="STRING" id="288992.SAMN04488522_102678"/>
<feature type="transmembrane region" description="Helical" evidence="6">
    <location>
        <begin position="351"/>
        <end position="369"/>
    </location>
</feature>
<evidence type="ECO:0000256" key="2">
    <source>
        <dbReference type="ARBA" id="ARBA00012438"/>
    </source>
</evidence>
<dbReference type="PRINTS" id="PR00344">
    <property type="entry name" value="BCTRLSENSOR"/>
</dbReference>
<comment type="catalytic activity">
    <reaction evidence="1">
        <text>ATP + protein L-histidine = ADP + protein N-phospho-L-histidine.</text>
        <dbReference type="EC" id="2.7.13.3"/>
    </reaction>
</comment>
<dbReference type="SMART" id="SM00387">
    <property type="entry name" value="HATPase_c"/>
    <property type="match status" value="1"/>
</dbReference>
<dbReference type="SUPFAM" id="SSF47384">
    <property type="entry name" value="Homodimeric domain of signal transducing histidine kinase"/>
    <property type="match status" value="1"/>
</dbReference>
<keyword evidence="6" id="KW-0812">Transmembrane</keyword>
<dbReference type="Pfam" id="PF02518">
    <property type="entry name" value="HATPase_c"/>
    <property type="match status" value="1"/>
</dbReference>
<gene>
    <name evidence="8" type="ORF">SAMN04488522_102678</name>
</gene>
<keyword evidence="9" id="KW-1185">Reference proteome</keyword>
<dbReference type="Gene3D" id="3.30.565.10">
    <property type="entry name" value="Histidine kinase-like ATPase, C-terminal domain"/>
    <property type="match status" value="1"/>
</dbReference>